<sequence length="66" mass="7219">EIRAGAEDTRELSALNYRLWYRIRLPDGRSGWAQAAVPSAAETDSRGRPTGVQFNFLPAVIAQASS</sequence>
<comment type="caution">
    <text evidence="1">The sequence shown here is derived from an EMBL/GenBank/DDBJ whole genome shotgun (WGS) entry which is preliminary data.</text>
</comment>
<protein>
    <recommendedName>
        <fullName evidence="3">SH3b domain-containing protein</fullName>
    </recommendedName>
</protein>
<feature type="non-terminal residue" evidence="1">
    <location>
        <position position="1"/>
    </location>
</feature>
<gene>
    <name evidence="1" type="ORF">SE17_11810</name>
</gene>
<evidence type="ECO:0000313" key="2">
    <source>
        <dbReference type="Proteomes" id="UP000050509"/>
    </source>
</evidence>
<dbReference type="EMBL" id="LJCR01000352">
    <property type="protein sequence ID" value="KPV53066.1"/>
    <property type="molecule type" value="Genomic_DNA"/>
</dbReference>
<organism evidence="1 2">
    <name type="scientific">Kouleothrix aurantiaca</name>
    <dbReference type="NCBI Taxonomy" id="186479"/>
    <lineage>
        <taxon>Bacteria</taxon>
        <taxon>Bacillati</taxon>
        <taxon>Chloroflexota</taxon>
        <taxon>Chloroflexia</taxon>
        <taxon>Chloroflexales</taxon>
        <taxon>Roseiflexineae</taxon>
        <taxon>Roseiflexaceae</taxon>
        <taxon>Kouleothrix</taxon>
    </lineage>
</organism>
<name>A0A0P9D268_9CHLR</name>
<evidence type="ECO:0000313" key="1">
    <source>
        <dbReference type="EMBL" id="KPV53066.1"/>
    </source>
</evidence>
<dbReference type="Proteomes" id="UP000050509">
    <property type="component" value="Unassembled WGS sequence"/>
</dbReference>
<proteinExistence type="predicted"/>
<accession>A0A0P9D268</accession>
<keyword evidence="2" id="KW-1185">Reference proteome</keyword>
<dbReference type="AlphaFoldDB" id="A0A0P9D268"/>
<evidence type="ECO:0008006" key="3">
    <source>
        <dbReference type="Google" id="ProtNLM"/>
    </source>
</evidence>
<reference evidence="1 2" key="1">
    <citation type="submission" date="2015-09" db="EMBL/GenBank/DDBJ databases">
        <title>Draft genome sequence of Kouleothrix aurantiaca JCM 19913.</title>
        <authorList>
            <person name="Hemp J."/>
        </authorList>
    </citation>
    <scope>NUCLEOTIDE SEQUENCE [LARGE SCALE GENOMIC DNA]</scope>
    <source>
        <strain evidence="1 2">COM-B</strain>
    </source>
</reference>